<evidence type="ECO:0000256" key="4">
    <source>
        <dbReference type="ARBA" id="ARBA00022692"/>
    </source>
</evidence>
<dbReference type="GeneID" id="31015107"/>
<comment type="subcellular location">
    <subcellularLocation>
        <location evidence="1">Membrane</location>
    </subcellularLocation>
</comment>
<dbReference type="EMBL" id="MNUE01000035">
    <property type="protein sequence ID" value="OJD32848.1"/>
    <property type="molecule type" value="Genomic_DNA"/>
</dbReference>
<feature type="compositionally biased region" description="Low complexity" evidence="15">
    <location>
        <begin position="652"/>
        <end position="662"/>
    </location>
</feature>
<dbReference type="GO" id="GO:0004252">
    <property type="term" value="F:serine-type endopeptidase activity"/>
    <property type="evidence" value="ECO:0007669"/>
    <property type="project" value="UniProtKB-UniRule"/>
</dbReference>
<dbReference type="Pfam" id="PF01483">
    <property type="entry name" value="P_proprotein"/>
    <property type="match status" value="1"/>
</dbReference>
<name>A0A1J9QWQ1_9PEZI</name>
<dbReference type="PRINTS" id="PR00723">
    <property type="entry name" value="SUBTILISIN"/>
</dbReference>
<dbReference type="InterPro" id="IPR036852">
    <property type="entry name" value="Peptidase_S8/S53_dom_sf"/>
</dbReference>
<dbReference type="InterPro" id="IPR034182">
    <property type="entry name" value="Kexin/furin"/>
</dbReference>
<keyword evidence="4 16" id="KW-0812">Transmembrane</keyword>
<comment type="caution">
    <text evidence="19">The sequence shown here is derived from an EMBL/GenBank/DDBJ whole genome shotgun (WGS) entry which is preliminary data.</text>
</comment>
<keyword evidence="9 16" id="KW-1133">Transmembrane helix</keyword>
<evidence type="ECO:0000313" key="19">
    <source>
        <dbReference type="EMBL" id="OJD32848.1"/>
    </source>
</evidence>
<dbReference type="PROSITE" id="PS00137">
    <property type="entry name" value="SUBTILASE_HIS"/>
    <property type="match status" value="1"/>
</dbReference>
<keyword evidence="8" id="KW-0106">Calcium</keyword>
<feature type="compositionally biased region" description="Acidic residues" evidence="15">
    <location>
        <begin position="822"/>
        <end position="832"/>
    </location>
</feature>
<dbReference type="InterPro" id="IPR002884">
    <property type="entry name" value="P_dom"/>
</dbReference>
<dbReference type="RefSeq" id="XP_020129108.1">
    <property type="nucleotide sequence ID" value="XM_020274846.1"/>
</dbReference>
<feature type="active site" description="Charge relay system" evidence="13 14">
    <location>
        <position position="199"/>
    </location>
</feature>
<dbReference type="FunFam" id="3.40.50.200:FF:000005">
    <property type="entry name" value="Proprotein convertase subtilisin/kexin type 7"/>
    <property type="match status" value="1"/>
</dbReference>
<evidence type="ECO:0000256" key="10">
    <source>
        <dbReference type="ARBA" id="ARBA00023136"/>
    </source>
</evidence>
<organism evidence="19 20">
    <name type="scientific">Diplodia corticola</name>
    <dbReference type="NCBI Taxonomy" id="236234"/>
    <lineage>
        <taxon>Eukaryota</taxon>
        <taxon>Fungi</taxon>
        <taxon>Dikarya</taxon>
        <taxon>Ascomycota</taxon>
        <taxon>Pezizomycotina</taxon>
        <taxon>Dothideomycetes</taxon>
        <taxon>Dothideomycetes incertae sedis</taxon>
        <taxon>Botryosphaeriales</taxon>
        <taxon>Botryosphaeriaceae</taxon>
        <taxon>Diplodia</taxon>
    </lineage>
</organism>
<feature type="compositionally biased region" description="Acidic residues" evidence="15">
    <location>
        <begin position="804"/>
        <end position="814"/>
    </location>
</feature>
<evidence type="ECO:0000256" key="16">
    <source>
        <dbReference type="SAM" id="Phobius"/>
    </source>
</evidence>
<dbReference type="OrthoDB" id="300641at2759"/>
<dbReference type="Proteomes" id="UP000183809">
    <property type="component" value="Unassembled WGS sequence"/>
</dbReference>
<evidence type="ECO:0000256" key="3">
    <source>
        <dbReference type="ARBA" id="ARBA00022670"/>
    </source>
</evidence>
<reference evidence="19 20" key="1">
    <citation type="submission" date="2016-10" db="EMBL/GenBank/DDBJ databases">
        <title>Proteomics and genomics reveal pathogen-plant mechanisms compatible with a hemibiotrophic lifestyle of Diplodia corticola.</title>
        <authorList>
            <person name="Fernandes I."/>
            <person name="De Jonge R."/>
            <person name="Van De Peer Y."/>
            <person name="Devreese B."/>
            <person name="Alves A."/>
            <person name="Esteves A.C."/>
        </authorList>
    </citation>
    <scope>NUCLEOTIDE SEQUENCE [LARGE SCALE GENOMIC DNA]</scope>
    <source>
        <strain evidence="19 20">CBS 112549</strain>
    </source>
</reference>
<dbReference type="Gene3D" id="3.40.50.200">
    <property type="entry name" value="Peptidase S8/S53 domain"/>
    <property type="match status" value="1"/>
</dbReference>
<evidence type="ECO:0000256" key="6">
    <source>
        <dbReference type="ARBA" id="ARBA00022801"/>
    </source>
</evidence>
<dbReference type="InterPro" id="IPR008979">
    <property type="entry name" value="Galactose-bd-like_sf"/>
</dbReference>
<dbReference type="PROSITE" id="PS00136">
    <property type="entry name" value="SUBTILASE_ASP"/>
    <property type="match status" value="1"/>
</dbReference>
<dbReference type="PANTHER" id="PTHR42884:SF14">
    <property type="entry name" value="NEUROENDOCRINE CONVERTASE 1"/>
    <property type="match status" value="1"/>
</dbReference>
<evidence type="ECO:0000256" key="11">
    <source>
        <dbReference type="ARBA" id="ARBA00023145"/>
    </source>
</evidence>
<feature type="active site" description="Charge relay system" evidence="13 14">
    <location>
        <position position="409"/>
    </location>
</feature>
<dbReference type="GO" id="GO:0007323">
    <property type="term" value="P:peptide pheromone maturation"/>
    <property type="evidence" value="ECO:0007669"/>
    <property type="project" value="UniProtKB-ARBA"/>
</dbReference>
<dbReference type="SUPFAM" id="SSF52743">
    <property type="entry name" value="Subtilisin-like"/>
    <property type="match status" value="1"/>
</dbReference>
<dbReference type="InterPro" id="IPR023828">
    <property type="entry name" value="Peptidase_S8_Ser-AS"/>
</dbReference>
<evidence type="ECO:0000256" key="12">
    <source>
        <dbReference type="ARBA" id="ARBA00023180"/>
    </source>
</evidence>
<dbReference type="GO" id="GO:0000139">
    <property type="term" value="C:Golgi membrane"/>
    <property type="evidence" value="ECO:0007669"/>
    <property type="project" value="TreeGrafter"/>
</dbReference>
<feature type="signal peptide" evidence="17">
    <location>
        <begin position="1"/>
        <end position="17"/>
    </location>
</feature>
<accession>A0A1J9QWQ1</accession>
<evidence type="ECO:0000256" key="17">
    <source>
        <dbReference type="SAM" id="SignalP"/>
    </source>
</evidence>
<dbReference type="SUPFAM" id="SSF49785">
    <property type="entry name" value="Galactose-binding domain-like"/>
    <property type="match status" value="1"/>
</dbReference>
<keyword evidence="6 14" id="KW-0378">Hydrolase</keyword>
<dbReference type="STRING" id="236234.A0A1J9QWQ1"/>
<feature type="region of interest" description="Disordered" evidence="15">
    <location>
        <begin position="645"/>
        <end position="709"/>
    </location>
</feature>
<evidence type="ECO:0000256" key="7">
    <source>
        <dbReference type="ARBA" id="ARBA00022825"/>
    </source>
</evidence>
<feature type="transmembrane region" description="Helical" evidence="16">
    <location>
        <begin position="727"/>
        <end position="750"/>
    </location>
</feature>
<evidence type="ECO:0000256" key="9">
    <source>
        <dbReference type="ARBA" id="ARBA00022989"/>
    </source>
</evidence>
<keyword evidence="20" id="KW-1185">Reference proteome</keyword>
<dbReference type="InterPro" id="IPR015500">
    <property type="entry name" value="Peptidase_S8_subtilisin-rel"/>
</dbReference>
<evidence type="ECO:0000256" key="13">
    <source>
        <dbReference type="PIRSR" id="PIRSR615500-1"/>
    </source>
</evidence>
<evidence type="ECO:0000256" key="5">
    <source>
        <dbReference type="ARBA" id="ARBA00022729"/>
    </source>
</evidence>
<dbReference type="PROSITE" id="PS00138">
    <property type="entry name" value="SUBTILASE_SER"/>
    <property type="match status" value="1"/>
</dbReference>
<dbReference type="FunFam" id="2.60.120.260:FF:000026">
    <property type="entry name" value="proprotein convertase subtilisin/kexin type 7"/>
    <property type="match status" value="1"/>
</dbReference>
<evidence type="ECO:0000256" key="1">
    <source>
        <dbReference type="ARBA" id="ARBA00004370"/>
    </source>
</evidence>
<dbReference type="CDD" id="cd04059">
    <property type="entry name" value="Peptidases_S8_Protein_convertases_Kexins_Furin-like"/>
    <property type="match status" value="1"/>
</dbReference>
<keyword evidence="7 14" id="KW-0720">Serine protease</keyword>
<feature type="chain" id="PRO_5012295162" evidence="17">
    <location>
        <begin position="18"/>
        <end position="850"/>
    </location>
</feature>
<gene>
    <name evidence="19" type="ORF">BKCO1_3500095</name>
</gene>
<feature type="region of interest" description="Disordered" evidence="15">
    <location>
        <begin position="802"/>
        <end position="850"/>
    </location>
</feature>
<protein>
    <submittedName>
        <fullName evidence="19">Pheromone processing endoprotease kex2</fullName>
    </submittedName>
</protein>
<evidence type="ECO:0000313" key="20">
    <source>
        <dbReference type="Proteomes" id="UP000183809"/>
    </source>
</evidence>
<dbReference type="GO" id="GO:0005802">
    <property type="term" value="C:trans-Golgi network"/>
    <property type="evidence" value="ECO:0007669"/>
    <property type="project" value="TreeGrafter"/>
</dbReference>
<keyword evidence="10 16" id="KW-0472">Membrane</keyword>
<evidence type="ECO:0000256" key="14">
    <source>
        <dbReference type="PROSITE-ProRule" id="PRU01240"/>
    </source>
</evidence>
<evidence type="ECO:0000259" key="18">
    <source>
        <dbReference type="PROSITE" id="PS51829"/>
    </source>
</evidence>
<dbReference type="GO" id="GO:0016485">
    <property type="term" value="P:protein processing"/>
    <property type="evidence" value="ECO:0007669"/>
    <property type="project" value="TreeGrafter"/>
</dbReference>
<dbReference type="InterPro" id="IPR023827">
    <property type="entry name" value="Peptidase_S8_Asp-AS"/>
</dbReference>
<dbReference type="PANTHER" id="PTHR42884">
    <property type="entry name" value="PROPROTEIN CONVERTASE SUBTILISIN/KEXIN-RELATED"/>
    <property type="match status" value="1"/>
</dbReference>
<keyword evidence="5 17" id="KW-0732">Signal</keyword>
<dbReference type="Pfam" id="PF00082">
    <property type="entry name" value="Peptidase_S8"/>
    <property type="match status" value="1"/>
</dbReference>
<dbReference type="InterPro" id="IPR038466">
    <property type="entry name" value="S8_pro-domain_sf"/>
</dbReference>
<dbReference type="Gene3D" id="3.30.70.850">
    <property type="entry name" value="Peptidase S8, pro-domain"/>
    <property type="match status" value="1"/>
</dbReference>
<evidence type="ECO:0000256" key="15">
    <source>
        <dbReference type="SAM" id="MobiDB-lite"/>
    </source>
</evidence>
<dbReference type="InterPro" id="IPR000209">
    <property type="entry name" value="Peptidase_S8/S53_dom"/>
</dbReference>
<feature type="active site" description="Charge relay system" evidence="13 14">
    <location>
        <position position="237"/>
    </location>
</feature>
<feature type="domain" description="P/Homo B" evidence="18">
    <location>
        <begin position="484"/>
        <end position="619"/>
    </location>
</feature>
<dbReference type="AlphaFoldDB" id="A0A1J9QWQ1"/>
<feature type="compositionally biased region" description="Polar residues" evidence="15">
    <location>
        <begin position="690"/>
        <end position="707"/>
    </location>
</feature>
<comment type="similarity">
    <text evidence="2">Belongs to the peptidase S8 family. Furin subfamily.</text>
</comment>
<dbReference type="PROSITE" id="PS51892">
    <property type="entry name" value="SUBTILASE"/>
    <property type="match status" value="1"/>
</dbReference>
<proteinExistence type="inferred from homology"/>
<dbReference type="Gene3D" id="2.60.120.260">
    <property type="entry name" value="Galactose-binding domain-like"/>
    <property type="match status" value="1"/>
</dbReference>
<dbReference type="InterPro" id="IPR022398">
    <property type="entry name" value="Peptidase_S8_His-AS"/>
</dbReference>
<feature type="compositionally biased region" description="Gly residues" evidence="15">
    <location>
        <begin position="838"/>
        <end position="850"/>
    </location>
</feature>
<keyword evidence="3 14" id="KW-0645">Protease</keyword>
<evidence type="ECO:0000256" key="2">
    <source>
        <dbReference type="ARBA" id="ARBA00005325"/>
    </source>
</evidence>
<evidence type="ECO:0000256" key="8">
    <source>
        <dbReference type="ARBA" id="ARBA00022837"/>
    </source>
</evidence>
<sequence>MRRSLLCSLLAAASALAAWDLPPRNYETHDYYALQIDGSSSPSEVAARLGLEYEGQLGELDGHHLFSAPKHDDDIVADAVKESKRRRRKRDSPYEYTPLDGVRFHQKQVARKRLVKRGPVSQDAMARARLARRDEGDSPEDSVAVAARKTVIDTLEIKDPIFTDQWHLFNTLEVGNDLNVSGLWQDGITGKGSTVCIVDDGLDMDSEDLKDNYFRDGSYDYNDHVKDPKPRLSDDRHGTRCAGEVAAAKNNVCGVGVAWNSRISGVRILSGGITDADEALAMNYAYQDNDIYSCSWGPPDDGKSMDAPGILIRRAMVKGVQKGRNGKGSIYVFAAGNGAASDDNCNFDGYTNSIYSVTVGAIDKLNGHPYYSERCSAQLVVTYSSGMSDSIHTTDVGTDKCSTTHGGTSAAGPLVAGIYALALEARPALTWRDIQWITVNTAVKFESQSDWQETPYGKQYSHQFGFGKVDAYALVEAAKKWELVKPQAWYFSPWMHVKHAIPQGEKGLASTFEVTEGMLKKANLERLEHITVTMNVDHTRRGDLSVELRSPTGIVSHLSTARRHDSHAGGYDDWTFMSVAHWGENGIGNWTVIVKDTNVNDHSGSFTDWKLRLWGECIDANKQTLLPMPEESDDDDHDIIIADPHTTEITVPSTAAPTATPSDLPDRPTKPKPTGTDAEVTPSKPAATGASPSVTAPADSSNGTATPGDNFLPSPFPSFGVSKRTQIWIYGSLGLIAVFCCSLSAYLWWARRKRLRANPRSEYEFELVDGAEDDGAADALNGGAGGGRKGKRRAGELYDAFAGESDDDLFSDSDDGYRDHPEGDDEEEEEFDEKTGLTSGGSGGSSHDGR</sequence>
<keyword evidence="11" id="KW-0865">Zymogen</keyword>
<keyword evidence="12" id="KW-0325">Glycoprotein</keyword>
<dbReference type="PROSITE" id="PS51829">
    <property type="entry name" value="P_HOMO_B"/>
    <property type="match status" value="1"/>
</dbReference>